<organism evidence="2 3">
    <name type="scientific">Mycobacterium colombiense</name>
    <dbReference type="NCBI Taxonomy" id="339268"/>
    <lineage>
        <taxon>Bacteria</taxon>
        <taxon>Bacillati</taxon>
        <taxon>Actinomycetota</taxon>
        <taxon>Actinomycetes</taxon>
        <taxon>Mycobacteriales</taxon>
        <taxon>Mycobacteriaceae</taxon>
        <taxon>Mycobacterium</taxon>
        <taxon>Mycobacterium avium complex (MAC)</taxon>
    </lineage>
</organism>
<protein>
    <submittedName>
        <fullName evidence="2">Uncharacterized protein</fullName>
    </submittedName>
</protein>
<reference evidence="2 3" key="1">
    <citation type="submission" date="2018-06" db="EMBL/GenBank/DDBJ databases">
        <title>NTM in soil in Japan.</title>
        <authorList>
            <person name="Ohya K."/>
        </authorList>
    </citation>
    <scope>NUCLEOTIDE SEQUENCE [LARGE SCALE GENOMIC DNA]</scope>
    <source>
        <strain evidence="2 3">GF76</strain>
    </source>
</reference>
<dbReference type="EMBL" id="QMEU01000003">
    <property type="protein sequence ID" value="RAU99954.1"/>
    <property type="molecule type" value="Genomic_DNA"/>
</dbReference>
<accession>A0A329KVW3</accession>
<feature type="transmembrane region" description="Helical" evidence="1">
    <location>
        <begin position="51"/>
        <end position="70"/>
    </location>
</feature>
<dbReference type="Proteomes" id="UP000250347">
    <property type="component" value="Unassembled WGS sequence"/>
</dbReference>
<feature type="transmembrane region" description="Helical" evidence="1">
    <location>
        <begin position="20"/>
        <end position="39"/>
    </location>
</feature>
<dbReference type="RefSeq" id="WP_112706821.1">
    <property type="nucleotide sequence ID" value="NZ_QMEU01000003.1"/>
</dbReference>
<feature type="transmembrane region" description="Helical" evidence="1">
    <location>
        <begin position="119"/>
        <end position="140"/>
    </location>
</feature>
<proteinExistence type="predicted"/>
<sequence>MRTPVTADDRSQRTRSFARVLGPFIAVVPAIVAIRAASIGNELSGFSSDPMWPWALGALLFFCGLFVVAFHQYWRSVAAVIISLFGWFLLLRGFALLAVPQTIVNGAQAATQTSGTAIIAVRVGFGLLALCGVYLAYVGWLKKAD</sequence>
<evidence type="ECO:0000313" key="2">
    <source>
        <dbReference type="EMBL" id="RAU99954.1"/>
    </source>
</evidence>
<gene>
    <name evidence="2" type="ORF">DQP58_01915</name>
</gene>
<dbReference type="AlphaFoldDB" id="A0A329KVW3"/>
<comment type="caution">
    <text evidence="2">The sequence shown here is derived from an EMBL/GenBank/DDBJ whole genome shotgun (WGS) entry which is preliminary data.</text>
</comment>
<evidence type="ECO:0000256" key="1">
    <source>
        <dbReference type="SAM" id="Phobius"/>
    </source>
</evidence>
<name>A0A329KVW3_9MYCO</name>
<keyword evidence="1" id="KW-0812">Transmembrane</keyword>
<feature type="transmembrane region" description="Helical" evidence="1">
    <location>
        <begin position="77"/>
        <end position="99"/>
    </location>
</feature>
<keyword evidence="1" id="KW-1133">Transmembrane helix</keyword>
<keyword evidence="1" id="KW-0472">Membrane</keyword>
<evidence type="ECO:0000313" key="3">
    <source>
        <dbReference type="Proteomes" id="UP000250347"/>
    </source>
</evidence>